<evidence type="ECO:0000313" key="2">
    <source>
        <dbReference type="Proteomes" id="UP000032135"/>
    </source>
</evidence>
<protein>
    <submittedName>
        <fullName evidence="1">Uncharacterized protein</fullName>
    </submittedName>
</protein>
<dbReference type="GeneID" id="26516783"/>
<dbReference type="RefSeq" id="YP_009188077.1">
    <property type="nucleotide sequence ID" value="NC_028663.1"/>
</dbReference>
<accession>A0A0C5AJ05</accession>
<dbReference type="Proteomes" id="UP000032135">
    <property type="component" value="Segment"/>
</dbReference>
<name>A0A0C5AJ05_9CAUD</name>
<dbReference type="Pfam" id="PF13759">
    <property type="entry name" value="2OG-FeII_Oxy_5"/>
    <property type="match status" value="1"/>
</dbReference>
<evidence type="ECO:0000313" key="1">
    <source>
        <dbReference type="EMBL" id="AJK27663.1"/>
    </source>
</evidence>
<keyword evidence="2" id="KW-1185">Reference proteome</keyword>
<dbReference type="InterPro" id="IPR012668">
    <property type="entry name" value="CHP02466"/>
</dbReference>
<dbReference type="KEGG" id="vg:26516783"/>
<reference evidence="1 2" key="1">
    <citation type="submission" date="2014-11" db="EMBL/GenBank/DDBJ databases">
        <authorList>
            <person name="Fedida A."/>
            <person name="Lindell D."/>
        </authorList>
    </citation>
    <scope>NUCLEOTIDE SEQUENCE [LARGE SCALE GENOMIC DNA]</scope>
</reference>
<gene>
    <name evidence="1" type="ORF">PTIM40_2</name>
</gene>
<dbReference type="EMBL" id="KP211958">
    <property type="protein sequence ID" value="AJK27663.1"/>
    <property type="molecule type" value="Genomic_DNA"/>
</dbReference>
<dbReference type="Gene3D" id="2.60.120.620">
    <property type="entry name" value="q2cbj1_9rhob like domain"/>
    <property type="match status" value="1"/>
</dbReference>
<organism evidence="1 2">
    <name type="scientific">Cyanophage P-TIM40</name>
    <dbReference type="NCBI Taxonomy" id="1589733"/>
    <lineage>
        <taxon>Viruses</taxon>
        <taxon>Duplodnaviria</taxon>
        <taxon>Heunggongvirae</taxon>
        <taxon>Uroviricota</taxon>
        <taxon>Caudoviricetes</taxon>
        <taxon>Pantevenvirales</taxon>
        <taxon>Kyanoviridae</taxon>
        <taxon>Libanvirus</taxon>
        <taxon>Libanvirus ptim40</taxon>
    </lineage>
</organism>
<sequence>MKDTFLGIPFFRFYYPGDVEKVAYELENLKWKRNDFNWIWAGINERGTGEQLHDLPQFADLFEWMNECLEEVRKEIAPNATSLKFVSSWANKNDPTDYFFDHTHPNCFLSSNYYASGLPQDKTVWLLPNPWYSNTNISPFGDYTDPKYHLVHEEPTEAGKFICFPPTIRHYAQPNTTNGPRMTIAANAFPSGLIESGGVSRMYVEVTK</sequence>
<dbReference type="OrthoDB" id="17724at10239"/>
<proteinExistence type="predicted"/>